<organism evidence="2 3">
    <name type="scientific">Acrodontium crateriforme</name>
    <dbReference type="NCBI Taxonomy" id="150365"/>
    <lineage>
        <taxon>Eukaryota</taxon>
        <taxon>Fungi</taxon>
        <taxon>Dikarya</taxon>
        <taxon>Ascomycota</taxon>
        <taxon>Pezizomycotina</taxon>
        <taxon>Dothideomycetes</taxon>
        <taxon>Dothideomycetidae</taxon>
        <taxon>Mycosphaerellales</taxon>
        <taxon>Teratosphaeriaceae</taxon>
        <taxon>Acrodontium</taxon>
    </lineage>
</organism>
<keyword evidence="1" id="KW-1133">Transmembrane helix</keyword>
<proteinExistence type="predicted"/>
<gene>
    <name evidence="2" type="ORF">R9X50_00423300</name>
</gene>
<dbReference type="EMBL" id="CP138585">
    <property type="protein sequence ID" value="WPH01388.1"/>
    <property type="molecule type" value="Genomic_DNA"/>
</dbReference>
<reference evidence="2 3" key="1">
    <citation type="submission" date="2023-11" db="EMBL/GenBank/DDBJ databases">
        <title>An acidophilic fungus is an integral part of prey digestion in a carnivorous sundew plant.</title>
        <authorList>
            <person name="Tsai I.J."/>
        </authorList>
    </citation>
    <scope>NUCLEOTIDE SEQUENCE [LARGE SCALE GENOMIC DNA]</scope>
    <source>
        <strain evidence="2">169a</strain>
    </source>
</reference>
<evidence type="ECO:0000313" key="2">
    <source>
        <dbReference type="EMBL" id="WPH01388.1"/>
    </source>
</evidence>
<keyword evidence="1" id="KW-0472">Membrane</keyword>
<dbReference type="Proteomes" id="UP001303373">
    <property type="component" value="Chromosome 6"/>
</dbReference>
<feature type="transmembrane region" description="Helical" evidence="1">
    <location>
        <begin position="12"/>
        <end position="33"/>
    </location>
</feature>
<evidence type="ECO:0000256" key="1">
    <source>
        <dbReference type="SAM" id="Phobius"/>
    </source>
</evidence>
<keyword evidence="3" id="KW-1185">Reference proteome</keyword>
<feature type="transmembrane region" description="Helical" evidence="1">
    <location>
        <begin position="96"/>
        <end position="119"/>
    </location>
</feature>
<dbReference type="AlphaFoldDB" id="A0AAQ3M768"/>
<sequence length="186" mass="21181">MSTTKWLKRVLVPFWTVEAVCLLALIGVNIYSLTTFVPASELDPTQYPFALRPGGYGIFVLWLYQRGDPWINNPTSDVQYYPAYGEFERAKIPKLLAINIVFLIVEIILAVLFSTTIILMARKKLSPRTHLVLACIRSALCLVLFVWVFFGFAWYIGGIFAITMMICLFAQLIYISVIVGRSREKT</sequence>
<feature type="transmembrane region" description="Helical" evidence="1">
    <location>
        <begin position="131"/>
        <end position="150"/>
    </location>
</feature>
<protein>
    <submittedName>
        <fullName evidence="2">Uncharacterized protein</fullName>
    </submittedName>
</protein>
<keyword evidence="1" id="KW-0812">Transmembrane</keyword>
<feature type="transmembrane region" description="Helical" evidence="1">
    <location>
        <begin position="156"/>
        <end position="179"/>
    </location>
</feature>
<evidence type="ECO:0000313" key="3">
    <source>
        <dbReference type="Proteomes" id="UP001303373"/>
    </source>
</evidence>
<accession>A0AAQ3M768</accession>
<name>A0AAQ3M768_9PEZI</name>